<evidence type="ECO:0000313" key="3">
    <source>
        <dbReference type="Proteomes" id="UP000007484"/>
    </source>
</evidence>
<evidence type="ECO:0000256" key="1">
    <source>
        <dbReference type="SAM" id="Coils"/>
    </source>
</evidence>
<organism evidence="2 3">
    <name type="scientific">Mycoplasma suis (strain Illinois)</name>
    <dbReference type="NCBI Taxonomy" id="768700"/>
    <lineage>
        <taxon>Bacteria</taxon>
        <taxon>Bacillati</taxon>
        <taxon>Mycoplasmatota</taxon>
        <taxon>Mollicutes</taxon>
        <taxon>Mycoplasmataceae</taxon>
        <taxon>Mycoplasma</taxon>
    </lineage>
</organism>
<proteinExistence type="predicted"/>
<dbReference type="EMBL" id="CP002525">
    <property type="protein sequence ID" value="ADX98175.1"/>
    <property type="molecule type" value="Genomic_DNA"/>
</dbReference>
<gene>
    <name evidence="2" type="ordered locus">MSU_0644</name>
</gene>
<keyword evidence="1" id="KW-0175">Coiled coil</keyword>
<dbReference type="AlphaFoldDB" id="F0QRQ5"/>
<reference evidence="2 3" key="1">
    <citation type="journal article" date="2011" name="J. Bacteriol.">
        <title>Complete genome sequences of two hemotropic Mycoplasmas, Mycoplasma haemofelis strain Ohio2 and Mycoplasma suis strain Illinois.</title>
        <authorList>
            <person name="Messick J.B."/>
            <person name="Santos A.P."/>
            <person name="Guimaraes A.M."/>
        </authorList>
    </citation>
    <scope>NUCLEOTIDE SEQUENCE [LARGE SCALE GENOMIC DNA]</scope>
    <source>
        <strain evidence="2 3">Illinois</strain>
    </source>
</reference>
<evidence type="ECO:0000313" key="2">
    <source>
        <dbReference type="EMBL" id="ADX98175.1"/>
    </source>
</evidence>
<dbReference type="STRING" id="768700.MSU_0644"/>
<accession>F0QRQ5</accession>
<dbReference type="KEGG" id="mss:MSU_0644"/>
<protein>
    <submittedName>
        <fullName evidence="2">Uncharacterized protein</fullName>
    </submittedName>
</protein>
<sequence length="102" mass="12004">MKLVKKEVELFDFIFKLKLNMTSLKVLISYLSAEASGKKIQINQTIDSLNNLKKEIKRVNEEWEEIKKDILVFQNYEGQTKNKICQNFQNSDENECLTLSKE</sequence>
<dbReference type="HOGENOM" id="CLU_165458_1_0_14"/>
<name>F0QRQ5_MYCSL</name>
<feature type="coiled-coil region" evidence="1">
    <location>
        <begin position="42"/>
        <end position="69"/>
    </location>
</feature>
<dbReference type="Proteomes" id="UP000007484">
    <property type="component" value="Chromosome"/>
</dbReference>
<keyword evidence="3" id="KW-1185">Reference proteome</keyword>